<evidence type="ECO:0000256" key="3">
    <source>
        <dbReference type="SAM" id="MobiDB-lite"/>
    </source>
</evidence>
<proteinExistence type="predicted"/>
<feature type="domain" description="F-box" evidence="4">
    <location>
        <begin position="47"/>
        <end position="93"/>
    </location>
</feature>
<reference evidence="5" key="1">
    <citation type="journal article" date="2019" name="MBio">
        <title>Virus Genomes from Deep Sea Sediments Expand the Ocean Megavirome and Support Independent Origins of Viral Gigantism.</title>
        <authorList>
            <person name="Backstrom D."/>
            <person name="Yutin N."/>
            <person name="Jorgensen S.L."/>
            <person name="Dharamshi J."/>
            <person name="Homa F."/>
            <person name="Zaremba-Niedwiedzka K."/>
            <person name="Spang A."/>
            <person name="Wolf Y.I."/>
            <person name="Koonin E.V."/>
            <person name="Ettema T.J."/>
        </authorList>
    </citation>
    <scope>NUCLEOTIDE SEQUENCE</scope>
</reference>
<dbReference type="SUPFAM" id="SSF48403">
    <property type="entry name" value="Ankyrin repeat"/>
    <property type="match status" value="1"/>
</dbReference>
<dbReference type="SUPFAM" id="SSF81383">
    <property type="entry name" value="F-box domain"/>
    <property type="match status" value="1"/>
</dbReference>
<dbReference type="PROSITE" id="PS50088">
    <property type="entry name" value="ANK_REPEAT"/>
    <property type="match status" value="3"/>
</dbReference>
<evidence type="ECO:0000259" key="4">
    <source>
        <dbReference type="PROSITE" id="PS50181"/>
    </source>
</evidence>
<dbReference type="InterPro" id="IPR002110">
    <property type="entry name" value="Ankyrin_rpt"/>
</dbReference>
<organism evidence="5">
    <name type="scientific">Pithovirus LCPAC304</name>
    <dbReference type="NCBI Taxonomy" id="2506594"/>
    <lineage>
        <taxon>Viruses</taxon>
        <taxon>Pithoviruses</taxon>
    </lineage>
</organism>
<dbReference type="Pfam" id="PF00023">
    <property type="entry name" value="Ank"/>
    <property type="match status" value="1"/>
</dbReference>
<gene>
    <name evidence="5" type="ORF">LCPAC304_03350</name>
</gene>
<dbReference type="InterPro" id="IPR036047">
    <property type="entry name" value="F-box-like_dom_sf"/>
</dbReference>
<evidence type="ECO:0000313" key="5">
    <source>
        <dbReference type="EMBL" id="QBK91992.1"/>
    </source>
</evidence>
<protein>
    <submittedName>
        <fullName evidence="5">Ankyrin repeat protein</fullName>
    </submittedName>
</protein>
<dbReference type="PROSITE" id="PS50297">
    <property type="entry name" value="ANK_REP_REGION"/>
    <property type="match status" value="2"/>
</dbReference>
<dbReference type="InterPro" id="IPR036770">
    <property type="entry name" value="Ankyrin_rpt-contain_sf"/>
</dbReference>
<dbReference type="Pfam" id="PF00646">
    <property type="entry name" value="F-box"/>
    <property type="match status" value="1"/>
</dbReference>
<sequence length="281" mass="31790">MKGRSKQKTKADLVVFLREQLTPDQIEKAIGGKKPSRKSKTPSPKSETELFDLPIELIWETLYNLPPRDALHFCLTHRKAGEICKNNDFWTQKIQRDFGELFDTSSIPTENRLETYKSFWKEAQAKFISCAIEGHLKCVQSLLQLGINPDIQDNREVTALIKASMKGHLDIVRLLLEHDADPNYQNSRGEGKSVALITASRFGNTEIVALLLKHGAKPNSQDVWGNTALMVASMDGHMDIARLLMEHGANPDIRNEDRWTALDWTGGLQRRKLAALLKSFE</sequence>
<feature type="region of interest" description="Disordered" evidence="3">
    <location>
        <begin position="26"/>
        <end position="47"/>
    </location>
</feature>
<dbReference type="SMART" id="SM00248">
    <property type="entry name" value="ANK"/>
    <property type="match status" value="4"/>
</dbReference>
<evidence type="ECO:0000256" key="1">
    <source>
        <dbReference type="ARBA" id="ARBA00022737"/>
    </source>
</evidence>
<dbReference type="Pfam" id="PF12796">
    <property type="entry name" value="Ank_2"/>
    <property type="match status" value="1"/>
</dbReference>
<accession>A0A481Z9D0</accession>
<keyword evidence="1" id="KW-0677">Repeat</keyword>
<dbReference type="Gene3D" id="1.25.40.20">
    <property type="entry name" value="Ankyrin repeat-containing domain"/>
    <property type="match status" value="2"/>
</dbReference>
<evidence type="ECO:0000256" key="2">
    <source>
        <dbReference type="ARBA" id="ARBA00023043"/>
    </source>
</evidence>
<name>A0A481Z9D0_9VIRU</name>
<keyword evidence="2" id="KW-0040">ANK repeat</keyword>
<dbReference type="EMBL" id="MK500566">
    <property type="protein sequence ID" value="QBK91992.1"/>
    <property type="molecule type" value="Genomic_DNA"/>
</dbReference>
<dbReference type="InterPro" id="IPR001810">
    <property type="entry name" value="F-box_dom"/>
</dbReference>
<dbReference type="PROSITE" id="PS50181">
    <property type="entry name" value="FBOX"/>
    <property type="match status" value="1"/>
</dbReference>
<dbReference type="PANTHER" id="PTHR24171">
    <property type="entry name" value="ANKYRIN REPEAT DOMAIN-CONTAINING PROTEIN 39-RELATED"/>
    <property type="match status" value="1"/>
</dbReference>